<accession>A0ABQ3HTR0</accession>
<evidence type="ECO:0000313" key="2">
    <source>
        <dbReference type="Proteomes" id="UP000620550"/>
    </source>
</evidence>
<proteinExistence type="predicted"/>
<protein>
    <submittedName>
        <fullName evidence="1">DUF5007 domain-containing protein</fullName>
    </submittedName>
</protein>
<dbReference type="Pfam" id="PF16398">
    <property type="entry name" value="DUF5007"/>
    <property type="match status" value="1"/>
</dbReference>
<dbReference type="InterPro" id="IPR032173">
    <property type="entry name" value="DUF5007"/>
</dbReference>
<evidence type="ECO:0000313" key="1">
    <source>
        <dbReference type="EMBL" id="GHE23385.1"/>
    </source>
</evidence>
<dbReference type="RefSeq" id="WP_189624873.1">
    <property type="nucleotide sequence ID" value="NZ_BNAF01000001.1"/>
</dbReference>
<sequence>MKLAKHRIHTLVVILTTSCLFGCTKYIPDDRDSFGEDISYNVTEFSPTIGRSTFYNDIVSVGPNTSQPLTFRIVNLKDADGQPVSTLFSDKFPVKVWRQMYDGTESSIEEIEAKRVVEYRPILEILEHSGNINFWNAGSSSYIRTQPDSGYTFDVEVSNSGGRRYVRGFRLKPQRERPYEPTDVDPETGLSLSPHGFASYVRGMLGQRTRGGIPASAIRVYIRKLENMPATTSKTLTLSFLDSLLNPIDPRNFNDTDWAHMVHGFNRRIEDNKVIYDVAYPIPLTRVETRYTSVGGEMARLDIGYRQRDVFGDIVRASFGYNFRIFEEGHWEIQFRFMGETPAFN</sequence>
<comment type="caution">
    <text evidence="1">The sequence shown here is derived from an EMBL/GenBank/DDBJ whole genome shotgun (WGS) entry which is preliminary data.</text>
</comment>
<gene>
    <name evidence="1" type="ORF">GCM10017764_03530</name>
</gene>
<dbReference type="EMBL" id="BNAF01000001">
    <property type="protein sequence ID" value="GHE23385.1"/>
    <property type="molecule type" value="Genomic_DNA"/>
</dbReference>
<dbReference type="PROSITE" id="PS51257">
    <property type="entry name" value="PROKAR_LIPOPROTEIN"/>
    <property type="match status" value="1"/>
</dbReference>
<reference evidence="2" key="1">
    <citation type="journal article" date="2019" name="Int. J. Syst. Evol. Microbiol.">
        <title>The Global Catalogue of Microorganisms (GCM) 10K type strain sequencing project: providing services to taxonomists for standard genome sequencing and annotation.</title>
        <authorList>
            <consortium name="The Broad Institute Genomics Platform"/>
            <consortium name="The Broad Institute Genome Sequencing Center for Infectious Disease"/>
            <person name="Wu L."/>
            <person name="Ma J."/>
        </authorList>
    </citation>
    <scope>NUCLEOTIDE SEQUENCE [LARGE SCALE GENOMIC DNA]</scope>
    <source>
        <strain evidence="2">CGMCC 1.12966</strain>
    </source>
</reference>
<organism evidence="1 2">
    <name type="scientific">Sphingobacterium griseoflavum</name>
    <dbReference type="NCBI Taxonomy" id="1474952"/>
    <lineage>
        <taxon>Bacteria</taxon>
        <taxon>Pseudomonadati</taxon>
        <taxon>Bacteroidota</taxon>
        <taxon>Sphingobacteriia</taxon>
        <taxon>Sphingobacteriales</taxon>
        <taxon>Sphingobacteriaceae</taxon>
        <taxon>Sphingobacterium</taxon>
    </lineage>
</organism>
<dbReference type="Proteomes" id="UP000620550">
    <property type="component" value="Unassembled WGS sequence"/>
</dbReference>
<keyword evidence="2" id="KW-1185">Reference proteome</keyword>
<name>A0ABQ3HTR0_9SPHI</name>